<comment type="similarity">
    <text evidence="1">Belongs to the LysR transcriptional regulatory family.</text>
</comment>
<protein>
    <submittedName>
        <fullName evidence="7">Transcriptional regulator</fullName>
    </submittedName>
</protein>
<accession>A0A0B8QAX6</accession>
<evidence type="ECO:0000313" key="8">
    <source>
        <dbReference type="Proteomes" id="UP000031666"/>
    </source>
</evidence>
<evidence type="ECO:0000256" key="4">
    <source>
        <dbReference type="ARBA" id="ARBA00023163"/>
    </source>
</evidence>
<comment type="caution">
    <text evidence="7">The sequence shown here is derived from an EMBL/GenBank/DDBJ whole genome shotgun (WGS) entry which is preliminary data.</text>
</comment>
<dbReference type="GO" id="GO:0000976">
    <property type="term" value="F:transcription cis-regulatory region binding"/>
    <property type="evidence" value="ECO:0007669"/>
    <property type="project" value="TreeGrafter"/>
</dbReference>
<evidence type="ECO:0000256" key="3">
    <source>
        <dbReference type="ARBA" id="ARBA00023125"/>
    </source>
</evidence>
<keyword evidence="2" id="KW-0805">Transcription regulation</keyword>
<dbReference type="GO" id="GO:0003700">
    <property type="term" value="F:DNA-binding transcription factor activity"/>
    <property type="evidence" value="ECO:0007669"/>
    <property type="project" value="InterPro"/>
</dbReference>
<dbReference type="EMBL" id="BBSA01000001">
    <property type="protein sequence ID" value="GAM59920.1"/>
    <property type="molecule type" value="Genomic_DNA"/>
</dbReference>
<dbReference type="PANTHER" id="PTHR30126">
    <property type="entry name" value="HTH-TYPE TRANSCRIPTIONAL REGULATOR"/>
    <property type="match status" value="1"/>
</dbReference>
<dbReference type="PROSITE" id="PS50931">
    <property type="entry name" value="HTH_LYSR"/>
    <property type="match status" value="1"/>
</dbReference>
<dbReference type="SUPFAM" id="SSF46785">
    <property type="entry name" value="Winged helix' DNA-binding domain"/>
    <property type="match status" value="1"/>
</dbReference>
<keyword evidence="3" id="KW-0238">DNA-binding</keyword>
<evidence type="ECO:0000313" key="9">
    <source>
        <dbReference type="Proteomes" id="UP000031670"/>
    </source>
</evidence>
<dbReference type="Gene3D" id="1.10.10.10">
    <property type="entry name" value="Winged helix-like DNA-binding domain superfamily/Winged helix DNA-binding domain"/>
    <property type="match status" value="1"/>
</dbReference>
<reference evidence="6 9" key="1">
    <citation type="submission" date="2015-01" db="EMBL/GenBank/DDBJ databases">
        <title>Vibrio sp. C5 JCM 19232 whole genome shotgun sequence.</title>
        <authorList>
            <person name="Sawabe T."/>
            <person name="Meirelles P."/>
            <person name="Feng G."/>
            <person name="Sayaka M."/>
            <person name="Hattori M."/>
            <person name="Ohkuma M."/>
        </authorList>
    </citation>
    <scope>NUCLEOTIDE SEQUENCE [LARGE SCALE GENOMIC DNA]</scope>
    <source>
        <strain evidence="6 9">JCM19232</strain>
    </source>
</reference>
<organism evidence="7 8">
    <name type="scientific">Vibrio ishigakensis</name>
    <dbReference type="NCBI Taxonomy" id="1481914"/>
    <lineage>
        <taxon>Bacteria</taxon>
        <taxon>Pseudomonadati</taxon>
        <taxon>Pseudomonadota</taxon>
        <taxon>Gammaproteobacteria</taxon>
        <taxon>Vibrionales</taxon>
        <taxon>Vibrionaceae</taxon>
        <taxon>Vibrio</taxon>
    </lineage>
</organism>
<dbReference type="InterPro" id="IPR036388">
    <property type="entry name" value="WH-like_DNA-bd_sf"/>
</dbReference>
<dbReference type="AlphaFoldDB" id="A0A0B8QAX6"/>
<dbReference type="Proteomes" id="UP000031670">
    <property type="component" value="Unassembled WGS sequence"/>
</dbReference>
<evidence type="ECO:0000259" key="5">
    <source>
        <dbReference type="PROSITE" id="PS50931"/>
    </source>
</evidence>
<evidence type="ECO:0000313" key="7">
    <source>
        <dbReference type="EMBL" id="GAM74107.1"/>
    </source>
</evidence>
<accession>A0A0B8NZH0</accession>
<sequence>MDLKLLQTFKAVYEQGSLSSAADLLDVTQPAVTASIKKLETSLGYQLFVRSGRSICATADATSLYEKRRSI</sequence>
<dbReference type="Pfam" id="PF00126">
    <property type="entry name" value="HTH_1"/>
    <property type="match status" value="1"/>
</dbReference>
<proteinExistence type="inferred from homology"/>
<dbReference type="PRINTS" id="PR00039">
    <property type="entry name" value="HTHLYSR"/>
</dbReference>
<reference evidence="8 9" key="3">
    <citation type="submission" date="2015-01" db="EMBL/GenBank/DDBJ databases">
        <authorList>
            <consortium name="NBRP consortium"/>
            <person name="Sawabe T."/>
            <person name="Meirelles P."/>
            <person name="Feng G."/>
            <person name="Sayaka M."/>
            <person name="Hattori M."/>
            <person name="Ohkuma M."/>
        </authorList>
    </citation>
    <scope>NUCLEOTIDE SEQUENCE [LARGE SCALE GENOMIC DNA]</scope>
    <source>
        <strain evidence="8">JCM 19241</strain>
        <strain evidence="6 9">JCM19232</strain>
        <strain evidence="7">JCM19241</strain>
    </source>
</reference>
<dbReference type="EMBL" id="BBSC01000002">
    <property type="protein sequence ID" value="GAM74107.1"/>
    <property type="molecule type" value="Genomic_DNA"/>
</dbReference>
<name>A0A0B8QAX6_9VIBR</name>
<keyword evidence="4" id="KW-0804">Transcription</keyword>
<dbReference type="InterPro" id="IPR036390">
    <property type="entry name" value="WH_DNA-bd_sf"/>
</dbReference>
<evidence type="ECO:0000256" key="2">
    <source>
        <dbReference type="ARBA" id="ARBA00023015"/>
    </source>
</evidence>
<dbReference type="PANTHER" id="PTHR30126:SF40">
    <property type="entry name" value="HTH-TYPE TRANSCRIPTIONAL REGULATOR GLTR"/>
    <property type="match status" value="1"/>
</dbReference>
<dbReference type="Proteomes" id="UP000031666">
    <property type="component" value="Unassembled WGS sequence"/>
</dbReference>
<dbReference type="InterPro" id="IPR000847">
    <property type="entry name" value="LysR_HTH_N"/>
</dbReference>
<dbReference type="STRING" id="1481914.JCM19241_5303"/>
<gene>
    <name evidence="6" type="ORF">JCM19232_253</name>
    <name evidence="7" type="ORF">JCM19241_5303</name>
</gene>
<reference evidence="7 8" key="2">
    <citation type="submission" date="2015-01" db="EMBL/GenBank/DDBJ databases">
        <title>Vibrio sp. C94 JCM 19241 whole genome shotgun sequence.</title>
        <authorList>
            <person name="Sawabe T."/>
            <person name="Meirelles P."/>
            <person name="Feng G."/>
            <person name="Sayaka M."/>
            <person name="Hattori M."/>
            <person name="Ohkuma M."/>
        </authorList>
    </citation>
    <scope>NUCLEOTIDE SEQUENCE [LARGE SCALE GENOMIC DNA]</scope>
    <source>
        <strain evidence="8">JCM 19241</strain>
        <strain evidence="7">JCM19241</strain>
    </source>
</reference>
<evidence type="ECO:0000256" key="1">
    <source>
        <dbReference type="ARBA" id="ARBA00009437"/>
    </source>
</evidence>
<feature type="domain" description="HTH lysR-type" evidence="5">
    <location>
        <begin position="1"/>
        <end position="58"/>
    </location>
</feature>
<evidence type="ECO:0000313" key="6">
    <source>
        <dbReference type="EMBL" id="GAM59920.1"/>
    </source>
</evidence>